<comment type="caution">
    <text evidence="2">The sequence shown here is derived from an EMBL/GenBank/DDBJ whole genome shotgun (WGS) entry which is preliminary data.</text>
</comment>
<accession>K6YBP1</accession>
<keyword evidence="1" id="KW-0732">Signal</keyword>
<dbReference type="STRING" id="493475.GARC_4399"/>
<proteinExistence type="predicted"/>
<dbReference type="Pfam" id="PF00756">
    <property type="entry name" value="Esterase"/>
    <property type="match status" value="1"/>
</dbReference>
<evidence type="ECO:0000313" key="3">
    <source>
        <dbReference type="Proteomes" id="UP000006327"/>
    </source>
</evidence>
<feature type="signal peptide" evidence="1">
    <location>
        <begin position="1"/>
        <end position="19"/>
    </location>
</feature>
<dbReference type="GO" id="GO:0016747">
    <property type="term" value="F:acyltransferase activity, transferring groups other than amino-acyl groups"/>
    <property type="evidence" value="ECO:0007669"/>
    <property type="project" value="TreeGrafter"/>
</dbReference>
<dbReference type="RefSeq" id="WP_007624179.1">
    <property type="nucleotide sequence ID" value="NZ_BAEO01000062.1"/>
</dbReference>
<dbReference type="PANTHER" id="PTHR48098">
    <property type="entry name" value="ENTEROCHELIN ESTERASE-RELATED"/>
    <property type="match status" value="1"/>
</dbReference>
<dbReference type="EMBL" id="BAEO01000062">
    <property type="protein sequence ID" value="GAC21341.1"/>
    <property type="molecule type" value="Genomic_DNA"/>
</dbReference>
<dbReference type="InterPro" id="IPR029058">
    <property type="entry name" value="AB_hydrolase_fold"/>
</dbReference>
<name>K6YBP1_9ALTE</name>
<organism evidence="2 3">
    <name type="scientific">Paraglaciecola arctica BSs20135</name>
    <dbReference type="NCBI Taxonomy" id="493475"/>
    <lineage>
        <taxon>Bacteria</taxon>
        <taxon>Pseudomonadati</taxon>
        <taxon>Pseudomonadota</taxon>
        <taxon>Gammaproteobacteria</taxon>
        <taxon>Alteromonadales</taxon>
        <taxon>Alteromonadaceae</taxon>
        <taxon>Paraglaciecola</taxon>
    </lineage>
</organism>
<sequence>MFRLLLVFTLVLLPAYANSAKVVTFSVYSQAMKKDVPNTIILPKGYSAESGSLPVLYALHGATDDHTFWPTIVPKIQELADQYGIIVVCPDGAKTSWYIDSPIDPSFQYETYISRELVNYVDNTFNTQTDKSSRAIMGLSMGGFGAFYLAIRNNEVFSAAISTSGAFDLRPFPTNWDIAKRIGKQTEYPANWENYSVVNMADLLKGKTLALFFDIGVDDFFYNGNKEFHQSLQSMQIPHSYLEMPGGHTLEYWQNSINYHFVFLDEHFKAN</sequence>
<dbReference type="AlphaFoldDB" id="K6YBP1"/>
<evidence type="ECO:0000313" key="2">
    <source>
        <dbReference type="EMBL" id="GAC21341.1"/>
    </source>
</evidence>
<evidence type="ECO:0000256" key="1">
    <source>
        <dbReference type="SAM" id="SignalP"/>
    </source>
</evidence>
<protein>
    <submittedName>
        <fullName evidence="2">Esterase</fullName>
    </submittedName>
</protein>
<keyword evidence="3" id="KW-1185">Reference proteome</keyword>
<dbReference type="InterPro" id="IPR000801">
    <property type="entry name" value="Esterase-like"/>
</dbReference>
<gene>
    <name evidence="2" type="ORF">GARC_4399</name>
</gene>
<dbReference type="eggNOG" id="COG0627">
    <property type="taxonomic scope" value="Bacteria"/>
</dbReference>
<dbReference type="PANTHER" id="PTHR48098:SF1">
    <property type="entry name" value="DIACYLGLYCEROL ACYLTRANSFERASE_MYCOLYLTRANSFERASE AG85A"/>
    <property type="match status" value="1"/>
</dbReference>
<reference evidence="2 3" key="1">
    <citation type="journal article" date="2017" name="Antonie Van Leeuwenhoek">
        <title>Rhizobium rhizosphaerae sp. nov., a novel species isolated from rice rhizosphere.</title>
        <authorList>
            <person name="Zhao J.J."/>
            <person name="Zhang J."/>
            <person name="Zhang R.J."/>
            <person name="Zhang C.W."/>
            <person name="Yin H.Q."/>
            <person name="Zhang X.X."/>
        </authorList>
    </citation>
    <scope>NUCLEOTIDE SEQUENCE [LARGE SCALE GENOMIC DNA]</scope>
    <source>
        <strain evidence="2 3">BSs20135</strain>
    </source>
</reference>
<dbReference type="Proteomes" id="UP000006327">
    <property type="component" value="Unassembled WGS sequence"/>
</dbReference>
<feature type="chain" id="PRO_5003901023" evidence="1">
    <location>
        <begin position="20"/>
        <end position="271"/>
    </location>
</feature>
<dbReference type="InterPro" id="IPR050583">
    <property type="entry name" value="Mycobacterial_A85_antigen"/>
</dbReference>
<dbReference type="Gene3D" id="3.40.50.1820">
    <property type="entry name" value="alpha/beta hydrolase"/>
    <property type="match status" value="1"/>
</dbReference>
<dbReference type="SUPFAM" id="SSF53474">
    <property type="entry name" value="alpha/beta-Hydrolases"/>
    <property type="match status" value="1"/>
</dbReference>